<feature type="domain" description="Alpha/beta hydrolase fold-3" evidence="3">
    <location>
        <begin position="89"/>
        <end position="297"/>
    </location>
</feature>
<dbReference type="Gene3D" id="3.40.50.1820">
    <property type="entry name" value="alpha/beta hydrolase"/>
    <property type="match status" value="1"/>
</dbReference>
<name>A0A518RJA8_9SPHN</name>
<evidence type="ECO:0000313" key="5">
    <source>
        <dbReference type="Proteomes" id="UP000318055"/>
    </source>
</evidence>
<accession>A0A518RJA8</accession>
<evidence type="ECO:0000259" key="3">
    <source>
        <dbReference type="Pfam" id="PF07859"/>
    </source>
</evidence>
<dbReference type="GO" id="GO:0016787">
    <property type="term" value="F:hydrolase activity"/>
    <property type="evidence" value="ECO:0007669"/>
    <property type="project" value="UniProtKB-KW"/>
</dbReference>
<sequence length="322" mass="34575">MAAAGAERVIDPEIRFFLDEMKARWAAHPSLASLDYPGQRAVCEAVRSRWTQGGPAMTRTLERVFDPGAGSLHIRVYLPEGASQPAPALVYLHGGGFTLFSIDTHDRLMREYAAAGGFVVVGVDYPLSPEHKYPVALDRIEALMLWLRDHGGELGVDGSRLAMGGDSAGANLSFATALRLRDRGEGGLVRAILSNYGYFSNIISDEAERDFGGPTSNLDREEALAYFANYLTDMASECADPLVCPLRADMAGMPPVFLVIPECDLLTEQSVAMAASLRAAGVETGEKLYAGATHSFLEAMSVAAVAREAIADGAEFVREKLA</sequence>
<comment type="similarity">
    <text evidence="1">Belongs to the 'GDXG' lipolytic enzyme family.</text>
</comment>
<evidence type="ECO:0000256" key="1">
    <source>
        <dbReference type="ARBA" id="ARBA00010515"/>
    </source>
</evidence>
<dbReference type="InterPro" id="IPR002168">
    <property type="entry name" value="Lipase_GDXG_HIS_AS"/>
</dbReference>
<organism evidence="4 5">
    <name type="scientific">Sphingomonas suaedae</name>
    <dbReference type="NCBI Taxonomy" id="2599297"/>
    <lineage>
        <taxon>Bacteria</taxon>
        <taxon>Pseudomonadati</taxon>
        <taxon>Pseudomonadota</taxon>
        <taxon>Alphaproteobacteria</taxon>
        <taxon>Sphingomonadales</taxon>
        <taxon>Sphingomonadaceae</taxon>
        <taxon>Sphingomonas</taxon>
    </lineage>
</organism>
<evidence type="ECO:0000256" key="2">
    <source>
        <dbReference type="ARBA" id="ARBA00022801"/>
    </source>
</evidence>
<dbReference type="Pfam" id="PF07859">
    <property type="entry name" value="Abhydrolase_3"/>
    <property type="match status" value="1"/>
</dbReference>
<dbReference type="EMBL" id="CP042239">
    <property type="protein sequence ID" value="QDX27522.1"/>
    <property type="molecule type" value="Genomic_DNA"/>
</dbReference>
<gene>
    <name evidence="4" type="ORF">FPZ54_16940</name>
</gene>
<dbReference type="Proteomes" id="UP000318055">
    <property type="component" value="Chromosome"/>
</dbReference>
<dbReference type="AlphaFoldDB" id="A0A518RJA8"/>
<dbReference type="InterPro" id="IPR029058">
    <property type="entry name" value="AB_hydrolase_fold"/>
</dbReference>
<dbReference type="RefSeq" id="WP_145848997.1">
    <property type="nucleotide sequence ID" value="NZ_CP042239.1"/>
</dbReference>
<keyword evidence="5" id="KW-1185">Reference proteome</keyword>
<dbReference type="PANTHER" id="PTHR48081">
    <property type="entry name" value="AB HYDROLASE SUPERFAMILY PROTEIN C4A8.06C"/>
    <property type="match status" value="1"/>
</dbReference>
<dbReference type="OrthoDB" id="9806180at2"/>
<protein>
    <submittedName>
        <fullName evidence="4">Alpha/beta hydrolase</fullName>
    </submittedName>
</protein>
<reference evidence="4 5" key="1">
    <citation type="submission" date="2019-07" db="EMBL/GenBank/DDBJ databases">
        <title>Sphingomonas alkalisoli sp. nov., isolated from rhizosphere soil of Suaedae salsa.</title>
        <authorList>
            <person name="Zhang H."/>
            <person name="Xu L."/>
            <person name="Zhang J.-X."/>
            <person name="Sun J.-Q."/>
        </authorList>
    </citation>
    <scope>NUCLEOTIDE SEQUENCE [LARGE SCALE GENOMIC DNA]</scope>
    <source>
        <strain evidence="4 5">XS-10</strain>
    </source>
</reference>
<dbReference type="PROSITE" id="PS01173">
    <property type="entry name" value="LIPASE_GDXG_HIS"/>
    <property type="match status" value="1"/>
</dbReference>
<keyword evidence="2 4" id="KW-0378">Hydrolase</keyword>
<dbReference type="SUPFAM" id="SSF53474">
    <property type="entry name" value="alpha/beta-Hydrolases"/>
    <property type="match status" value="1"/>
</dbReference>
<dbReference type="InterPro" id="IPR013094">
    <property type="entry name" value="AB_hydrolase_3"/>
</dbReference>
<dbReference type="InterPro" id="IPR050300">
    <property type="entry name" value="GDXG_lipolytic_enzyme"/>
</dbReference>
<proteinExistence type="inferred from homology"/>
<dbReference type="KEGG" id="ssua:FPZ54_16940"/>
<dbReference type="PANTHER" id="PTHR48081:SF8">
    <property type="entry name" value="ALPHA_BETA HYDROLASE FOLD-3 DOMAIN-CONTAINING PROTEIN-RELATED"/>
    <property type="match status" value="1"/>
</dbReference>
<evidence type="ECO:0000313" key="4">
    <source>
        <dbReference type="EMBL" id="QDX27522.1"/>
    </source>
</evidence>